<sequence length="263" mass="30561">MSVNTPSKFFSKTYFNKNLICNSVSTLTSTSVTTSTEITLWGNQLGISSMFPKSKLTKLEINQIQLTPNIKSILVGILLSDAWLQKREGWNPRIGFKQSIGNFEYLWYVFNLISVLCSNFPYTCQTITRGKLFYDLQFETRQLDCLNEIYNLFYKSQPSLGKNIKNIKCVKPELFEYLDYIALAHWIQGDGAKKNKGITLCTDNFTIQEVVLLMNILLIKFDIKSTIHKEKNYYRIYINNSELSKIIPYIKPYFLNSFLYKIS</sequence>
<reference evidence="3" key="2">
    <citation type="journal article" date="2014" name="FEMS Microbiol. Lett.">
        <title>Mobile elements and mitochondrial genome expansion in the soil fungus and potato pathogen Rhizoctonia solani AG-3.</title>
        <authorList>
            <person name="Losada L."/>
            <person name="Pakala S.B."/>
            <person name="Fedorova N.D."/>
            <person name="Joardar V."/>
            <person name="Shabalina S.A."/>
            <person name="Hostetler J."/>
            <person name="Pakala S.M."/>
            <person name="Zafar N."/>
            <person name="Thomas E."/>
            <person name="Rodriguez-Carres M."/>
            <person name="Dean R."/>
            <person name="Vilgalys R."/>
            <person name="Nierman W.C."/>
            <person name="Cubeta M.A."/>
        </authorList>
    </citation>
    <scope>NUCLEOTIDE SEQUENCE</scope>
    <source>
        <strain evidence="3">AG3 Rhs1AP</strain>
    </source>
</reference>
<dbReference type="InterPro" id="IPR004860">
    <property type="entry name" value="LAGLIDADG_dom"/>
</dbReference>
<dbReference type="AlphaFoldDB" id="N0AD10"/>
<proteinExistence type="predicted"/>
<protein>
    <submittedName>
        <fullName evidence="3">LAGLIDADG endonuclease family protein</fullName>
    </submittedName>
</protein>
<keyword evidence="3" id="KW-0378">Hydrolase</keyword>
<geneLocation type="mitochondrion" evidence="3"/>
<evidence type="ECO:0000259" key="2">
    <source>
        <dbReference type="Pfam" id="PF03161"/>
    </source>
</evidence>
<organism evidence="3">
    <name type="scientific">Rhizoctonia solani</name>
    <dbReference type="NCBI Taxonomy" id="456999"/>
    <lineage>
        <taxon>Eukaryota</taxon>
        <taxon>Fungi</taxon>
        <taxon>Dikarya</taxon>
        <taxon>Basidiomycota</taxon>
        <taxon>Agaricomycotina</taxon>
        <taxon>Agaricomycetes</taxon>
        <taxon>Cantharellales</taxon>
        <taxon>Ceratobasidiaceae</taxon>
        <taxon>Rhizoctonia</taxon>
    </lineage>
</organism>
<dbReference type="GO" id="GO:0004519">
    <property type="term" value="F:endonuclease activity"/>
    <property type="evidence" value="ECO:0007669"/>
    <property type="project" value="UniProtKB-KW"/>
</dbReference>
<reference evidence="3" key="1">
    <citation type="submission" date="2012-12" db="EMBL/GenBank/DDBJ databases">
        <authorList>
            <person name="Pakala S."/>
            <person name="Fedorova N."/>
            <person name="Joardar V."/>
            <person name="Shabalina S."/>
            <person name="Hostetler J."/>
            <person name="Pakala S."/>
            <person name="Zafar N."/>
            <person name="Nierman W."/>
            <person name="Cubeta M."/>
        </authorList>
    </citation>
    <scope>NUCLEOTIDE SEQUENCE</scope>
    <source>
        <strain evidence="3">AG3 Rhs1AP</strain>
    </source>
</reference>
<gene>
    <name evidence="3" type="ORF">RSOL_m01560</name>
</gene>
<dbReference type="Gene3D" id="3.10.28.10">
    <property type="entry name" value="Homing endonucleases"/>
    <property type="match status" value="2"/>
</dbReference>
<evidence type="ECO:0000313" key="3">
    <source>
        <dbReference type="EMBL" id="AGK45465.1"/>
    </source>
</evidence>
<feature type="domain" description="Homing endonuclease LAGLIDADG" evidence="2">
    <location>
        <begin position="72"/>
        <end position="245"/>
    </location>
</feature>
<dbReference type="SUPFAM" id="SSF55608">
    <property type="entry name" value="Homing endonucleases"/>
    <property type="match status" value="1"/>
</dbReference>
<dbReference type="RefSeq" id="YP_008082087.1">
    <property type="nucleotide sequence ID" value="NC_021436.1"/>
</dbReference>
<dbReference type="Pfam" id="PF03161">
    <property type="entry name" value="LAGLIDADG_2"/>
    <property type="match status" value="1"/>
</dbReference>
<dbReference type="InterPro" id="IPR027434">
    <property type="entry name" value="Homing_endonucl"/>
</dbReference>
<dbReference type="EMBL" id="KC352446">
    <property type="protein sequence ID" value="AGK45465.1"/>
    <property type="molecule type" value="Genomic_DNA"/>
</dbReference>
<keyword evidence="3" id="KW-0496">Mitochondrion</keyword>
<name>N0AD10_9AGAM</name>
<evidence type="ECO:0000256" key="1">
    <source>
        <dbReference type="ARBA" id="ARBA00002670"/>
    </source>
</evidence>
<accession>N0AD10</accession>
<dbReference type="GeneID" id="16029627"/>
<keyword evidence="3" id="KW-0540">Nuclease</keyword>
<keyword evidence="3" id="KW-0255">Endonuclease</keyword>
<comment type="function">
    <text evidence="1">Mitochondrial DNA endonuclease involved in intron homing.</text>
</comment>